<sequence length="488" mass="54478">MSQPSSSTIDPPPSSSMASKPRTHVLCFDGTANEYSNTNTNVVKLYSLLKKDSTDEQICYYQAGIGTYFEPGVVQPIFQWGAKILDEAVAWYLSTHVMDGYKFLMQNYNVGDKVCLFGFSRGAYTARALAGMLHKVGLLSKDNVEQVPFAYKMYASTKMSDIPLAAGFKATFCRDVPLEFVGVWDTVASVGIIMTRTLPFVDTNTTIKTFRQALSLDEHRAKFRPNLYHRPNGGQTAATLKSRAQTFISAVKSEVQKVEGVIDDERMKLQEAIDNMMQNGDGEGDSNAPEPFVTDVDEVWFSGCHSDVGGGAVVDTAEYALANIPLRWMVKEIMLAQCGILFDDTAFARLNIPTTIQDSFKVRPDGQTTLHAFTDHGAQVDTNGGTQATAEQIKAAEDTRDCMDVVQPMDDELMKKPLWWLLEIIPTKYAYQNAQNKFVSHWSFHLGRGRYVPANPKFHESVKVRMDDKKLKYTPRAQYVKGTETYVV</sequence>
<dbReference type="EMBL" id="MU277242">
    <property type="protein sequence ID" value="KAI0057773.1"/>
    <property type="molecule type" value="Genomic_DNA"/>
</dbReference>
<keyword evidence="2" id="KW-1185">Reference proteome</keyword>
<protein>
    <submittedName>
        <fullName evidence="1">Uncharacterized protein</fullName>
    </submittedName>
</protein>
<organism evidence="1 2">
    <name type="scientific">Artomyces pyxidatus</name>
    <dbReference type="NCBI Taxonomy" id="48021"/>
    <lineage>
        <taxon>Eukaryota</taxon>
        <taxon>Fungi</taxon>
        <taxon>Dikarya</taxon>
        <taxon>Basidiomycota</taxon>
        <taxon>Agaricomycotina</taxon>
        <taxon>Agaricomycetes</taxon>
        <taxon>Russulales</taxon>
        <taxon>Auriscalpiaceae</taxon>
        <taxon>Artomyces</taxon>
    </lineage>
</organism>
<accession>A0ACB8SPN1</accession>
<evidence type="ECO:0000313" key="2">
    <source>
        <dbReference type="Proteomes" id="UP000814140"/>
    </source>
</evidence>
<gene>
    <name evidence="1" type="ORF">BV25DRAFT_1862852</name>
</gene>
<comment type="caution">
    <text evidence="1">The sequence shown here is derived from an EMBL/GenBank/DDBJ whole genome shotgun (WGS) entry which is preliminary data.</text>
</comment>
<proteinExistence type="predicted"/>
<name>A0ACB8SPN1_9AGAM</name>
<reference evidence="1" key="1">
    <citation type="submission" date="2021-03" db="EMBL/GenBank/DDBJ databases">
        <authorList>
            <consortium name="DOE Joint Genome Institute"/>
            <person name="Ahrendt S."/>
            <person name="Looney B.P."/>
            <person name="Miyauchi S."/>
            <person name="Morin E."/>
            <person name="Drula E."/>
            <person name="Courty P.E."/>
            <person name="Chicoki N."/>
            <person name="Fauchery L."/>
            <person name="Kohler A."/>
            <person name="Kuo A."/>
            <person name="Labutti K."/>
            <person name="Pangilinan J."/>
            <person name="Lipzen A."/>
            <person name="Riley R."/>
            <person name="Andreopoulos W."/>
            <person name="He G."/>
            <person name="Johnson J."/>
            <person name="Barry K.W."/>
            <person name="Grigoriev I.V."/>
            <person name="Nagy L."/>
            <person name="Hibbett D."/>
            <person name="Henrissat B."/>
            <person name="Matheny P.B."/>
            <person name="Labbe J."/>
            <person name="Martin F."/>
        </authorList>
    </citation>
    <scope>NUCLEOTIDE SEQUENCE</scope>
    <source>
        <strain evidence="1">HHB10654</strain>
    </source>
</reference>
<dbReference type="Proteomes" id="UP000814140">
    <property type="component" value="Unassembled WGS sequence"/>
</dbReference>
<reference evidence="1" key="2">
    <citation type="journal article" date="2022" name="New Phytol.">
        <title>Evolutionary transition to the ectomycorrhizal habit in the genomes of a hyperdiverse lineage of mushroom-forming fungi.</title>
        <authorList>
            <person name="Looney B."/>
            <person name="Miyauchi S."/>
            <person name="Morin E."/>
            <person name="Drula E."/>
            <person name="Courty P.E."/>
            <person name="Kohler A."/>
            <person name="Kuo A."/>
            <person name="LaButti K."/>
            <person name="Pangilinan J."/>
            <person name="Lipzen A."/>
            <person name="Riley R."/>
            <person name="Andreopoulos W."/>
            <person name="He G."/>
            <person name="Johnson J."/>
            <person name="Nolan M."/>
            <person name="Tritt A."/>
            <person name="Barry K.W."/>
            <person name="Grigoriev I.V."/>
            <person name="Nagy L.G."/>
            <person name="Hibbett D."/>
            <person name="Henrissat B."/>
            <person name="Matheny P.B."/>
            <person name="Labbe J."/>
            <person name="Martin F.M."/>
        </authorList>
    </citation>
    <scope>NUCLEOTIDE SEQUENCE</scope>
    <source>
        <strain evidence="1">HHB10654</strain>
    </source>
</reference>
<evidence type="ECO:0000313" key="1">
    <source>
        <dbReference type="EMBL" id="KAI0057773.1"/>
    </source>
</evidence>